<dbReference type="InParanoid" id="A0A136IZL7"/>
<gene>
    <name evidence="2" type="ORF">Micbo1qcDRAFT_205249</name>
</gene>
<accession>A0A136IZL7</accession>
<feature type="region of interest" description="Disordered" evidence="1">
    <location>
        <begin position="194"/>
        <end position="217"/>
    </location>
</feature>
<reference evidence="3" key="1">
    <citation type="submission" date="2016-02" db="EMBL/GenBank/DDBJ databases">
        <title>Draft genome sequence of Microdochium bolleyi, a fungal endophyte of beachgrass.</title>
        <authorList>
            <consortium name="DOE Joint Genome Institute"/>
            <person name="David A.S."/>
            <person name="May G."/>
            <person name="Haridas S."/>
            <person name="Lim J."/>
            <person name="Wang M."/>
            <person name="Labutti K."/>
            <person name="Lipzen A."/>
            <person name="Barry K."/>
            <person name="Grigoriev I.V."/>
        </authorList>
    </citation>
    <scope>NUCLEOTIDE SEQUENCE [LARGE SCALE GENOMIC DNA]</scope>
    <source>
        <strain evidence="3">J235TASD1</strain>
    </source>
</reference>
<evidence type="ECO:0000313" key="3">
    <source>
        <dbReference type="Proteomes" id="UP000070501"/>
    </source>
</evidence>
<sequence length="362" mass="39916">MAGPSGGAPPTSLDAFHTAMTGLADASGSWGFVVVRTAYHDERDVDAAQWARAYDMLRRTALRSISADHKGRSSHGDRAGFAPNADSKTPKSFVLPVLADRELFGRTELDEGDMHELRVLVNEQVQSYRDGRRRYLDMMKYDSDDSDEDEEDDAKSENGANGVPPWRSQLQLDVYLVVDQRAFETLLTAATAADDELKTSEQDQQSEAERIPNLSDSQAPPAAVIVLDAVDPADVPYQGGSPFLGWMRAQAQALGELELELEIGGSDPGRRAMRVYPQRTHAGQVQVYGGPRLFYDDIGDDVDVSVSGQQDRFVFPRGTPRGWEGTVAAWESIPEEHRGRQKLGPPPAWFLRRQKEGGDRGL</sequence>
<dbReference type="AlphaFoldDB" id="A0A136IZL7"/>
<feature type="region of interest" description="Disordered" evidence="1">
    <location>
        <begin position="334"/>
        <end position="362"/>
    </location>
</feature>
<feature type="region of interest" description="Disordered" evidence="1">
    <location>
        <begin position="141"/>
        <end position="165"/>
    </location>
</feature>
<evidence type="ECO:0000256" key="1">
    <source>
        <dbReference type="SAM" id="MobiDB-lite"/>
    </source>
</evidence>
<evidence type="ECO:0000313" key="2">
    <source>
        <dbReference type="EMBL" id="KXJ90401.1"/>
    </source>
</evidence>
<dbReference type="Proteomes" id="UP000070501">
    <property type="component" value="Unassembled WGS sequence"/>
</dbReference>
<feature type="compositionally biased region" description="Basic and acidic residues" evidence="1">
    <location>
        <begin position="67"/>
        <end position="78"/>
    </location>
</feature>
<organism evidence="2 3">
    <name type="scientific">Microdochium bolleyi</name>
    <dbReference type="NCBI Taxonomy" id="196109"/>
    <lineage>
        <taxon>Eukaryota</taxon>
        <taxon>Fungi</taxon>
        <taxon>Dikarya</taxon>
        <taxon>Ascomycota</taxon>
        <taxon>Pezizomycotina</taxon>
        <taxon>Sordariomycetes</taxon>
        <taxon>Xylariomycetidae</taxon>
        <taxon>Xylariales</taxon>
        <taxon>Microdochiaceae</taxon>
        <taxon>Microdochium</taxon>
    </lineage>
</organism>
<proteinExistence type="predicted"/>
<dbReference type="EMBL" id="KQ964252">
    <property type="protein sequence ID" value="KXJ90401.1"/>
    <property type="molecule type" value="Genomic_DNA"/>
</dbReference>
<dbReference type="STRING" id="196109.A0A136IZL7"/>
<protein>
    <submittedName>
        <fullName evidence="2">Uncharacterized protein</fullName>
    </submittedName>
</protein>
<dbReference type="OrthoDB" id="4424523at2759"/>
<feature type="region of interest" description="Disordered" evidence="1">
    <location>
        <begin position="67"/>
        <end position="87"/>
    </location>
</feature>
<feature type="compositionally biased region" description="Basic and acidic residues" evidence="1">
    <location>
        <begin position="353"/>
        <end position="362"/>
    </location>
</feature>
<feature type="compositionally biased region" description="Acidic residues" evidence="1">
    <location>
        <begin position="144"/>
        <end position="154"/>
    </location>
</feature>
<name>A0A136IZL7_9PEZI</name>
<keyword evidence="3" id="KW-1185">Reference proteome</keyword>